<keyword evidence="4" id="KW-0460">Magnesium</keyword>
<comment type="cofactor">
    <cofactor evidence="1">
        <name>Mg(2+)</name>
        <dbReference type="ChEBI" id="CHEBI:18420"/>
    </cofactor>
</comment>
<dbReference type="PANTHER" id="PTHR48080">
    <property type="entry name" value="D-GALACTONATE DEHYDRATASE-RELATED"/>
    <property type="match status" value="1"/>
</dbReference>
<dbReference type="PANTHER" id="PTHR48080:SF6">
    <property type="entry name" value="STARVATION-SENSING PROTEIN RSPA"/>
    <property type="match status" value="1"/>
</dbReference>
<dbReference type="InterPro" id="IPR029065">
    <property type="entry name" value="Enolase_C-like"/>
</dbReference>
<dbReference type="SUPFAM" id="SSF51604">
    <property type="entry name" value="Enolase C-terminal domain-like"/>
    <property type="match status" value="1"/>
</dbReference>
<dbReference type="GO" id="GO:0009063">
    <property type="term" value="P:amino acid catabolic process"/>
    <property type="evidence" value="ECO:0007669"/>
    <property type="project" value="InterPro"/>
</dbReference>
<dbReference type="PROSITE" id="PS00909">
    <property type="entry name" value="MR_MLE_2"/>
    <property type="match status" value="1"/>
</dbReference>
<dbReference type="AlphaFoldDB" id="A0A379WTE3"/>
<evidence type="ECO:0000256" key="6">
    <source>
        <dbReference type="ARBA" id="ARBA00054918"/>
    </source>
</evidence>
<evidence type="ECO:0000256" key="5">
    <source>
        <dbReference type="ARBA" id="ARBA00050848"/>
    </source>
</evidence>
<dbReference type="Proteomes" id="UP000254712">
    <property type="component" value="Unassembled WGS sequence"/>
</dbReference>
<dbReference type="EC" id="4.2.1.39" evidence="7"/>
<evidence type="ECO:0000256" key="7">
    <source>
        <dbReference type="ARBA" id="ARBA00066770"/>
    </source>
</evidence>
<accession>A0A379WTE3</accession>
<organism evidence="10 11">
    <name type="scientific">Salmonella enterica I</name>
    <dbReference type="NCBI Taxonomy" id="59201"/>
    <lineage>
        <taxon>Bacteria</taxon>
        <taxon>Pseudomonadati</taxon>
        <taxon>Pseudomonadota</taxon>
        <taxon>Gammaproteobacteria</taxon>
        <taxon>Enterobacterales</taxon>
        <taxon>Enterobacteriaceae</taxon>
        <taxon>Salmonella</taxon>
    </lineage>
</organism>
<comment type="catalytic activity">
    <reaction evidence="5">
        <text>D-gluconate = 2-dehydro-3-deoxy-D-gluconate + H2O</text>
        <dbReference type="Rhea" id="RHEA:21612"/>
        <dbReference type="ChEBI" id="CHEBI:15377"/>
        <dbReference type="ChEBI" id="CHEBI:18391"/>
        <dbReference type="ChEBI" id="CHEBI:57990"/>
        <dbReference type="EC" id="4.2.1.39"/>
    </reaction>
</comment>
<dbReference type="Pfam" id="PF13378">
    <property type="entry name" value="MR_MLE_C"/>
    <property type="match status" value="1"/>
</dbReference>
<evidence type="ECO:0000313" key="11">
    <source>
        <dbReference type="Proteomes" id="UP000254712"/>
    </source>
</evidence>
<evidence type="ECO:0000256" key="8">
    <source>
        <dbReference type="ARBA" id="ARBA00076052"/>
    </source>
</evidence>
<feature type="domain" description="Mandelate racemase/muconate lactonizing enzyme C-terminal" evidence="9">
    <location>
        <begin position="16"/>
        <end position="116"/>
    </location>
</feature>
<sequence length="263" mass="29172">MGMYGGAGTDDLKLIATQLARAKNIQPKRSPRSKTPGIYFDPDAYAKSVPRLFDHLRNKLGFSIEFIHDVHERVTPVTAINLAKTLEQYQLFYLEDPVAPENIDWLKMLRQQSSTPISMGELFVNVNEWKPLIDNRLIDYIRCHVSTIGGITPAKKLAVYSELNGVRTAWHGPGDISPVGVCANMHLDLSSPNFGIQEYTPMNDALRDVFPGCPEIDHGYAYLNDKPGLGIDIDEAKAAKYPCEGGIPSWTMARTPDGTASRP</sequence>
<dbReference type="InterPro" id="IPR018110">
    <property type="entry name" value="Mandel_Rmase/mucon_lact_enz_CS"/>
</dbReference>
<dbReference type="InterPro" id="IPR036849">
    <property type="entry name" value="Enolase-like_C_sf"/>
</dbReference>
<evidence type="ECO:0000256" key="3">
    <source>
        <dbReference type="ARBA" id="ARBA00022723"/>
    </source>
</evidence>
<evidence type="ECO:0000256" key="2">
    <source>
        <dbReference type="ARBA" id="ARBA00010339"/>
    </source>
</evidence>
<proteinExistence type="inferred from homology"/>
<dbReference type="EMBL" id="UGXT01000002">
    <property type="protein sequence ID" value="SUH37367.1"/>
    <property type="molecule type" value="Genomic_DNA"/>
</dbReference>
<dbReference type="SMART" id="SM00922">
    <property type="entry name" value="MR_MLE"/>
    <property type="match status" value="1"/>
</dbReference>
<dbReference type="FunFam" id="3.20.20.120:FF:000011">
    <property type="entry name" value="D-galactonate dehydratase family member VSWAT3_13707"/>
    <property type="match status" value="1"/>
</dbReference>
<comment type="similarity">
    <text evidence="2">Belongs to the mandelate racemase/muconate lactonizing enzyme family. GalD subfamily.</text>
</comment>
<dbReference type="InterPro" id="IPR013342">
    <property type="entry name" value="Mandelate_racemase_C"/>
</dbReference>
<dbReference type="Gene3D" id="3.20.20.120">
    <property type="entry name" value="Enolase-like C-terminal domain"/>
    <property type="match status" value="1"/>
</dbReference>
<evidence type="ECO:0000256" key="4">
    <source>
        <dbReference type="ARBA" id="ARBA00022842"/>
    </source>
</evidence>
<dbReference type="GO" id="GO:0047929">
    <property type="term" value="F:gluconate dehydratase activity"/>
    <property type="evidence" value="ECO:0007669"/>
    <property type="project" value="UniProtKB-EC"/>
</dbReference>
<dbReference type="InterPro" id="IPR034593">
    <property type="entry name" value="DgoD-like"/>
</dbReference>
<keyword evidence="3" id="KW-0479">Metal-binding</keyword>
<dbReference type="GO" id="GO:0000287">
    <property type="term" value="F:magnesium ion binding"/>
    <property type="evidence" value="ECO:0007669"/>
    <property type="project" value="UniProtKB-ARBA"/>
</dbReference>
<protein>
    <recommendedName>
        <fullName evidence="7">gluconate dehydratase</fullName>
        <ecNumber evidence="7">4.2.1.39</ecNumber>
    </recommendedName>
    <alternativeName>
        <fullName evidence="8">D-gluconate dehydratase</fullName>
    </alternativeName>
</protein>
<evidence type="ECO:0000259" key="9">
    <source>
        <dbReference type="SMART" id="SM00922"/>
    </source>
</evidence>
<comment type="function">
    <text evidence="6">Has low D-gluconate dehydratase activity (in vitro), suggesting that it has no significant role in D-gluconate degradation in vivo. Has no detectable activity with a panel of 70 other acid sugars (in vitro).</text>
</comment>
<reference evidence="10 11" key="1">
    <citation type="submission" date="2018-06" db="EMBL/GenBank/DDBJ databases">
        <authorList>
            <consortium name="Pathogen Informatics"/>
            <person name="Doyle S."/>
        </authorList>
    </citation>
    <scope>NUCLEOTIDE SEQUENCE [LARGE SCALE GENOMIC DNA]</scope>
    <source>
        <strain evidence="10 11">NCTC8261</strain>
    </source>
</reference>
<name>A0A379WTE3_SALET</name>
<evidence type="ECO:0000256" key="1">
    <source>
        <dbReference type="ARBA" id="ARBA00001946"/>
    </source>
</evidence>
<gene>
    <name evidence="10" type="primary">rspA_2</name>
    <name evidence="10" type="ORF">NCTC8261_03663</name>
</gene>
<evidence type="ECO:0000313" key="10">
    <source>
        <dbReference type="EMBL" id="SUH37367.1"/>
    </source>
</evidence>
<dbReference type="GO" id="GO:0016052">
    <property type="term" value="P:carbohydrate catabolic process"/>
    <property type="evidence" value="ECO:0007669"/>
    <property type="project" value="UniProtKB-ARBA"/>
</dbReference>